<keyword evidence="5 9" id="KW-1133">Transmembrane helix</keyword>
<evidence type="ECO:0000256" key="1">
    <source>
        <dbReference type="ARBA" id="ARBA00004651"/>
    </source>
</evidence>
<feature type="compositionally biased region" description="Gly residues" evidence="8">
    <location>
        <begin position="490"/>
        <end position="502"/>
    </location>
</feature>
<evidence type="ECO:0000256" key="8">
    <source>
        <dbReference type="SAM" id="MobiDB-lite"/>
    </source>
</evidence>
<keyword evidence="7 9" id="KW-0472">Membrane</keyword>
<feature type="compositionally biased region" description="Low complexity" evidence="8">
    <location>
        <begin position="503"/>
        <end position="516"/>
    </location>
</feature>
<evidence type="ECO:0000256" key="4">
    <source>
        <dbReference type="ARBA" id="ARBA00022692"/>
    </source>
</evidence>
<feature type="region of interest" description="Disordered" evidence="8">
    <location>
        <begin position="411"/>
        <end position="446"/>
    </location>
</feature>
<dbReference type="GO" id="GO:0005886">
    <property type="term" value="C:plasma membrane"/>
    <property type="evidence" value="ECO:0007669"/>
    <property type="project" value="UniProtKB-SubCell"/>
</dbReference>
<keyword evidence="4 9" id="KW-0812">Transmembrane</keyword>
<evidence type="ECO:0000256" key="3">
    <source>
        <dbReference type="ARBA" id="ARBA00022475"/>
    </source>
</evidence>
<dbReference type="Pfam" id="PF25539">
    <property type="entry name" value="Bestrophin_2"/>
    <property type="match status" value="1"/>
</dbReference>
<dbReference type="InterPro" id="IPR044669">
    <property type="entry name" value="YneE/VCCN1/2-like"/>
</dbReference>
<gene>
    <name evidence="10" type="ORF">HYH03_006646</name>
</gene>
<feature type="transmembrane region" description="Helical" evidence="9">
    <location>
        <begin position="108"/>
        <end position="128"/>
    </location>
</feature>
<keyword evidence="6" id="KW-0406">Ion transport</keyword>
<dbReference type="GO" id="GO:0005254">
    <property type="term" value="F:chloride channel activity"/>
    <property type="evidence" value="ECO:0007669"/>
    <property type="project" value="InterPro"/>
</dbReference>
<feature type="transmembrane region" description="Helical" evidence="9">
    <location>
        <begin position="148"/>
        <end position="170"/>
    </location>
</feature>
<evidence type="ECO:0000256" key="6">
    <source>
        <dbReference type="ARBA" id="ARBA00023065"/>
    </source>
</evidence>
<dbReference type="PANTHER" id="PTHR33281:SF19">
    <property type="entry name" value="VOLTAGE-DEPENDENT ANION CHANNEL-FORMING PROTEIN YNEE"/>
    <property type="match status" value="1"/>
</dbReference>
<sequence length="626" mass="65142">MRPGSSVASSCWRHHHGPAPRPCHLRVCAVAAPPPSAPPGRTADTPLQSNILGRLASQGLPPLPLRLRRDEAYRQEFREIFSFEEWEQHRSTQRFMTSLFSIPKSNTVINALPNIAWVGLVSLAAAAWQQGAASGALPEGLAGPHLGAVGPAAAAFAGQTSFALSMLLVFRTANGYGRWDEARKMWGGLLNRTRDLNRAAAAAFPEDQADARRALARWSVAFARCLRLHLQPEATLETELRDTGLTPAERALLEASQHRPVTCIQAMSGIVFAARLRPADQLLLSSQLNYFHDVLGGCERLLRAPIPLSYTRHTGRFLFAILTALPLALAGSCGWTTVPLCCGVAWVLCGIEEIGMQCEEPFGVLPLEALCDRIQADAASTLEDDADTRAVLAAAGLPGALVVGALPHAPPAAAPQQVQPQPQAPQPLPQAQPQQRPSAFPGFGLAGFGGRDNPSRLLVPARPAESLAAMAAVAQGRSSLAHAMQHRGAGAAGSGDGSGSGSGSPSPSPSGAASGADDGGSMDGASPMALRGLVQRVRPAPAAAVAVPTAAAVPAAAAPGVDPVEAAAAVDAEEALRGLRQGALLALPAAARAQAEARVAADDEARRRREAEVAALAVRIAPRGWS</sequence>
<evidence type="ECO:0000256" key="5">
    <source>
        <dbReference type="ARBA" id="ARBA00022989"/>
    </source>
</evidence>
<keyword evidence="2" id="KW-0813">Transport</keyword>
<keyword evidence="3" id="KW-1003">Cell membrane</keyword>
<evidence type="ECO:0000313" key="11">
    <source>
        <dbReference type="Proteomes" id="UP000612055"/>
    </source>
</evidence>
<reference evidence="10" key="1">
    <citation type="journal article" date="2020" name="bioRxiv">
        <title>Comparative genomics of Chlamydomonas.</title>
        <authorList>
            <person name="Craig R.J."/>
            <person name="Hasan A.R."/>
            <person name="Ness R.W."/>
            <person name="Keightley P.D."/>
        </authorList>
    </citation>
    <scope>NUCLEOTIDE SEQUENCE</scope>
    <source>
        <strain evidence="10">CCAP 11/70</strain>
    </source>
</reference>
<protein>
    <submittedName>
        <fullName evidence="10">Uncharacterized protein</fullName>
    </submittedName>
</protein>
<keyword evidence="11" id="KW-1185">Reference proteome</keyword>
<feature type="compositionally biased region" description="Low complexity" evidence="8">
    <location>
        <begin position="431"/>
        <end position="443"/>
    </location>
</feature>
<proteinExistence type="predicted"/>
<name>A0A835Y3R5_9CHLO</name>
<evidence type="ECO:0000256" key="9">
    <source>
        <dbReference type="SAM" id="Phobius"/>
    </source>
</evidence>
<dbReference type="Proteomes" id="UP000612055">
    <property type="component" value="Unassembled WGS sequence"/>
</dbReference>
<organism evidence="10 11">
    <name type="scientific">Edaphochlamys debaryana</name>
    <dbReference type="NCBI Taxonomy" id="47281"/>
    <lineage>
        <taxon>Eukaryota</taxon>
        <taxon>Viridiplantae</taxon>
        <taxon>Chlorophyta</taxon>
        <taxon>core chlorophytes</taxon>
        <taxon>Chlorophyceae</taxon>
        <taxon>CS clade</taxon>
        <taxon>Chlamydomonadales</taxon>
        <taxon>Chlamydomonadales incertae sedis</taxon>
        <taxon>Edaphochlamys</taxon>
    </lineage>
</organism>
<dbReference type="AlphaFoldDB" id="A0A835Y3R5"/>
<evidence type="ECO:0000256" key="7">
    <source>
        <dbReference type="ARBA" id="ARBA00023136"/>
    </source>
</evidence>
<dbReference type="EMBL" id="JAEHOE010000025">
    <property type="protein sequence ID" value="KAG2495378.1"/>
    <property type="molecule type" value="Genomic_DNA"/>
</dbReference>
<accession>A0A835Y3R5</accession>
<feature type="region of interest" description="Disordered" evidence="8">
    <location>
        <begin position="479"/>
        <end position="527"/>
    </location>
</feature>
<evidence type="ECO:0000313" key="10">
    <source>
        <dbReference type="EMBL" id="KAG2495378.1"/>
    </source>
</evidence>
<evidence type="ECO:0000256" key="2">
    <source>
        <dbReference type="ARBA" id="ARBA00022448"/>
    </source>
</evidence>
<dbReference type="PANTHER" id="PTHR33281">
    <property type="entry name" value="UPF0187 PROTEIN YNEE"/>
    <property type="match status" value="1"/>
</dbReference>
<feature type="transmembrane region" description="Helical" evidence="9">
    <location>
        <begin position="317"/>
        <end position="348"/>
    </location>
</feature>
<comment type="caution">
    <text evidence="10">The sequence shown here is derived from an EMBL/GenBank/DDBJ whole genome shotgun (WGS) entry which is preliminary data.</text>
</comment>
<dbReference type="OrthoDB" id="1368at2759"/>
<comment type="subcellular location">
    <subcellularLocation>
        <location evidence="1">Cell membrane</location>
        <topology evidence="1">Multi-pass membrane protein</topology>
    </subcellularLocation>
</comment>